<dbReference type="AlphaFoldDB" id="A0AAN6JWA0"/>
<sequence>MAAMEIDQVPIAASERVWHTPVNKAFRAMALPFLVRILDIPLSKLDAYKKLFDKHPELNQHVRFVRIIDDYVLDWLAEHNFCVDIPPSNRQWLQLRDFLKGRWPAARFDITSGVRSIAGVAEALEQSDILQNMVAMRWIADHTKLLEDIVNEEVNQALRDEYAYQWSTVFELIRSVTEDQQDYDVKLVSLQIEQKQVETPEQDWVTQRLWQTLRDIPSVDIHTLNIKVSDGVSDSPNEHVPFQRKWPKLRHLSLNVGQDRFEDEPREEEDMIVDIDVDSWISEHPCLEHIDILSWWSIGPLSLENEFPYLTAISLIGCKPGPVGAFLLRHGHKLIELELPTFAKYGGVTAVIKPGLVLPKLRILRALPRVVAALINGRYAPQLAHIELRWTEEYEELMLEEWIYPDSEAACSITCLDIDLFFGCIPAVVEELSSTPYFPRCFPFLVELALAGPSVFGESGGQDDNPVFIFERLWDILQDLEPLPSLRALRLEEGKGEPLRPSEPIEIEAPRAPRKLEYLAWVAPTFNQTQYFRVVHKPVQHVQSRFEVLQLPPTLLILQRLPASFRAHITKEGEWIQSSRSRREHNIFDHTITPPRLLPQP</sequence>
<protein>
    <submittedName>
        <fullName evidence="1">Uncharacterized protein</fullName>
    </submittedName>
</protein>
<keyword evidence="2" id="KW-1185">Reference proteome</keyword>
<evidence type="ECO:0000313" key="2">
    <source>
        <dbReference type="Proteomes" id="UP001176517"/>
    </source>
</evidence>
<dbReference type="EMBL" id="JAPDMZ010000014">
    <property type="protein sequence ID" value="KAK0556522.1"/>
    <property type="molecule type" value="Genomic_DNA"/>
</dbReference>
<reference evidence="1" key="1">
    <citation type="journal article" date="2023" name="PhytoFront">
        <title>Draft Genome Resources of Seven Strains of Tilletia horrida, Causal Agent of Kernel Smut of Rice.</title>
        <authorList>
            <person name="Khanal S."/>
            <person name="Antony Babu S."/>
            <person name="Zhou X.G."/>
        </authorList>
    </citation>
    <scope>NUCLEOTIDE SEQUENCE</scope>
    <source>
        <strain evidence="1">TX6</strain>
    </source>
</reference>
<evidence type="ECO:0000313" key="1">
    <source>
        <dbReference type="EMBL" id="KAK0556522.1"/>
    </source>
</evidence>
<proteinExistence type="predicted"/>
<gene>
    <name evidence="1" type="ORF">OC846_001089</name>
</gene>
<accession>A0AAN6JWA0</accession>
<organism evidence="1 2">
    <name type="scientific">Tilletia horrida</name>
    <dbReference type="NCBI Taxonomy" id="155126"/>
    <lineage>
        <taxon>Eukaryota</taxon>
        <taxon>Fungi</taxon>
        <taxon>Dikarya</taxon>
        <taxon>Basidiomycota</taxon>
        <taxon>Ustilaginomycotina</taxon>
        <taxon>Exobasidiomycetes</taxon>
        <taxon>Tilletiales</taxon>
        <taxon>Tilletiaceae</taxon>
        <taxon>Tilletia</taxon>
    </lineage>
</organism>
<dbReference type="Proteomes" id="UP001176517">
    <property type="component" value="Unassembled WGS sequence"/>
</dbReference>
<name>A0AAN6JWA0_9BASI</name>
<comment type="caution">
    <text evidence="1">The sequence shown here is derived from an EMBL/GenBank/DDBJ whole genome shotgun (WGS) entry which is preliminary data.</text>
</comment>